<organism evidence="2 3">
    <name type="scientific">Hibiscus sabdariffa</name>
    <name type="common">roselle</name>
    <dbReference type="NCBI Taxonomy" id="183260"/>
    <lineage>
        <taxon>Eukaryota</taxon>
        <taxon>Viridiplantae</taxon>
        <taxon>Streptophyta</taxon>
        <taxon>Embryophyta</taxon>
        <taxon>Tracheophyta</taxon>
        <taxon>Spermatophyta</taxon>
        <taxon>Magnoliopsida</taxon>
        <taxon>eudicotyledons</taxon>
        <taxon>Gunneridae</taxon>
        <taxon>Pentapetalae</taxon>
        <taxon>rosids</taxon>
        <taxon>malvids</taxon>
        <taxon>Malvales</taxon>
        <taxon>Malvaceae</taxon>
        <taxon>Malvoideae</taxon>
        <taxon>Hibiscus</taxon>
    </lineage>
</organism>
<feature type="compositionally biased region" description="Low complexity" evidence="1">
    <location>
        <begin position="38"/>
        <end position="51"/>
    </location>
</feature>
<evidence type="ECO:0000313" key="3">
    <source>
        <dbReference type="Proteomes" id="UP001472677"/>
    </source>
</evidence>
<reference evidence="2 3" key="1">
    <citation type="journal article" date="2024" name="G3 (Bethesda)">
        <title>Genome assembly of Hibiscus sabdariffa L. provides insights into metabolisms of medicinal natural products.</title>
        <authorList>
            <person name="Kim T."/>
        </authorList>
    </citation>
    <scope>NUCLEOTIDE SEQUENCE [LARGE SCALE GENOMIC DNA]</scope>
    <source>
        <strain evidence="2">TK-2024</strain>
        <tissue evidence="2">Old leaves</tissue>
    </source>
</reference>
<accession>A0ABR2FGN0</accession>
<evidence type="ECO:0000256" key="1">
    <source>
        <dbReference type="SAM" id="MobiDB-lite"/>
    </source>
</evidence>
<gene>
    <name evidence="2" type="ORF">V6N12_070284</name>
</gene>
<protein>
    <submittedName>
        <fullName evidence="2">Uncharacterized protein</fullName>
    </submittedName>
</protein>
<name>A0ABR2FGN0_9ROSI</name>
<feature type="region of interest" description="Disordered" evidence="1">
    <location>
        <begin position="1"/>
        <end position="70"/>
    </location>
</feature>
<evidence type="ECO:0000313" key="2">
    <source>
        <dbReference type="EMBL" id="KAK8579991.1"/>
    </source>
</evidence>
<sequence length="114" mass="12114">MPGDAGNRRLVRVPGPGTMASHPPPQLTCPSGTRKASNRSPSPSVASSPESLTRDVNPVTGVKPEMDFPSFQNSQVQGYLTLGDKGFDGIWGWDLGMGLVASMVVLQFSSRKEV</sequence>
<comment type="caution">
    <text evidence="2">The sequence shown here is derived from an EMBL/GenBank/DDBJ whole genome shotgun (WGS) entry which is preliminary data.</text>
</comment>
<dbReference type="EMBL" id="JBBPBM010000006">
    <property type="protein sequence ID" value="KAK8579991.1"/>
    <property type="molecule type" value="Genomic_DNA"/>
</dbReference>
<dbReference type="Proteomes" id="UP001472677">
    <property type="component" value="Unassembled WGS sequence"/>
</dbReference>
<keyword evidence="3" id="KW-1185">Reference proteome</keyword>
<proteinExistence type="predicted"/>